<evidence type="ECO:0000313" key="4">
    <source>
        <dbReference type="Proteomes" id="UP001323798"/>
    </source>
</evidence>
<organism evidence="3 4">
    <name type="scientific">Microbacterium rhizosphaerae</name>
    <dbReference type="NCBI Taxonomy" id="1678237"/>
    <lineage>
        <taxon>Bacteria</taxon>
        <taxon>Bacillati</taxon>
        <taxon>Actinomycetota</taxon>
        <taxon>Actinomycetes</taxon>
        <taxon>Micrococcales</taxon>
        <taxon>Microbacteriaceae</taxon>
        <taxon>Microbacterium</taxon>
    </lineage>
</organism>
<keyword evidence="2" id="KW-0472">Membrane</keyword>
<keyword evidence="4" id="KW-1185">Reference proteome</keyword>
<dbReference type="Proteomes" id="UP001323798">
    <property type="component" value="Chromosome"/>
</dbReference>
<dbReference type="RefSeq" id="WP_320943749.1">
    <property type="nucleotide sequence ID" value="NZ_BAABEU010000004.1"/>
</dbReference>
<feature type="transmembrane region" description="Helical" evidence="2">
    <location>
        <begin position="259"/>
        <end position="278"/>
    </location>
</feature>
<evidence type="ECO:0008006" key="5">
    <source>
        <dbReference type="Google" id="ProtNLM"/>
    </source>
</evidence>
<keyword evidence="2" id="KW-0812">Transmembrane</keyword>
<feature type="transmembrane region" description="Helical" evidence="2">
    <location>
        <begin position="56"/>
        <end position="79"/>
    </location>
</feature>
<dbReference type="EMBL" id="CP139368">
    <property type="protein sequence ID" value="WPR91046.1"/>
    <property type="molecule type" value="Genomic_DNA"/>
</dbReference>
<feature type="transmembrane region" description="Helical" evidence="2">
    <location>
        <begin position="425"/>
        <end position="442"/>
    </location>
</feature>
<protein>
    <recommendedName>
        <fullName evidence="5">Integral membrane protein</fullName>
    </recommendedName>
</protein>
<keyword evidence="2" id="KW-1133">Transmembrane helix</keyword>
<feature type="transmembrane region" description="Helical" evidence="2">
    <location>
        <begin position="339"/>
        <end position="357"/>
    </location>
</feature>
<feature type="region of interest" description="Disordered" evidence="1">
    <location>
        <begin position="491"/>
        <end position="525"/>
    </location>
</feature>
<sequence length="525" mass="54192">MTDTTTEPPVATPSTAELERRIAQLEAENARLAAAGGSDGASDDTKAKPGGGRWRAFVSALCIVIAAILVPVSIVSVWARTQLVDEQTFVATLAPLAKDVHVQNLVISEAMDAIDAKVDFNELTGNVIDGISGLGLGPRATDALKLLQKPAADGLHNLVQTGITKVVQSDQFADVWATAVRGAHRALVTTATSDGNGAFVLSDQGLGLRLGPIVDQVKQKLVASGVGAASLIPAIDKTIIIGDGSAVGTIRTVYAIADFAGLWLPFVTLALFAAGILIARRRSTAVLGVGLAFLLSGAILAGVFSAGDIAVNGAATALKVSPSALDVIYTTLIDDMQRTALVIALLGGLIAVLGWVTGRWAPARRIRGLFGGLNASARTSLAARGMDTGRFGLWMGRQRILVRTIIVVLAVIWLIALRPLSAGDVVLVLIVALLVTWVLELLQKRPDDVEREAAAHVAEDESLAEQSTVPVPAMAGAGSVDEAVIPDATSADTAVIPDADATDTAVIPDAPDTPAATKDTPAAKT</sequence>
<feature type="transmembrane region" description="Helical" evidence="2">
    <location>
        <begin position="285"/>
        <end position="304"/>
    </location>
</feature>
<reference evidence="3 4" key="1">
    <citation type="submission" date="2023-11" db="EMBL/GenBank/DDBJ databases">
        <title>Genome sequence of Microbacterium rhizosphaerae KACC 19337.</title>
        <authorList>
            <person name="Choi H."/>
            <person name="Kim S."/>
            <person name="Kim Y."/>
            <person name="Kwon S.-W."/>
            <person name="Heo J."/>
        </authorList>
    </citation>
    <scope>NUCLEOTIDE SEQUENCE [LARGE SCALE GENOMIC DNA]</scope>
    <source>
        <strain evidence="3 4">KACC 19337</strain>
    </source>
</reference>
<evidence type="ECO:0000256" key="1">
    <source>
        <dbReference type="SAM" id="MobiDB-lite"/>
    </source>
</evidence>
<evidence type="ECO:0000313" key="3">
    <source>
        <dbReference type="EMBL" id="WPR91046.1"/>
    </source>
</evidence>
<feature type="transmembrane region" description="Helical" evidence="2">
    <location>
        <begin position="400"/>
        <end position="419"/>
    </location>
</feature>
<name>A0ABZ0SNX1_9MICO</name>
<accession>A0ABZ0SNX1</accession>
<evidence type="ECO:0000256" key="2">
    <source>
        <dbReference type="SAM" id="Phobius"/>
    </source>
</evidence>
<gene>
    <name evidence="3" type="ORF">SM116_07065</name>
</gene>
<proteinExistence type="predicted"/>